<sequence>MDAPRPLAPADVAPLLALNNEHAQALSWQEPGQFDTLLGTAFHTRTIGPEGAPAALLVAFDQSAAYDNDNFRWLKARFSTFVYIDRVVVAASAAGKGYARALYDELGETAAAAGQQRLVCEINVDPPNPGSVAFHSKMGFREVGRARLDNGKTVAYFECPL</sequence>
<dbReference type="GeneID" id="28982710"/>
<reference evidence="4 5" key="1">
    <citation type="submission" date="2015-03" db="EMBL/GenBank/DDBJ databases">
        <title>Genomics and transcriptomics of the oil-accumulating basidiomycete yeast T. oleaginosus allow insights into substrate utilization and the diverse evolutionary trajectories of mating systems in fungi.</title>
        <authorList>
            <consortium name="DOE Joint Genome Institute"/>
            <person name="Kourist R."/>
            <person name="Kracht O."/>
            <person name="Bracharz F."/>
            <person name="Lipzen A."/>
            <person name="Nolan M."/>
            <person name="Ohm R."/>
            <person name="Grigoriev I."/>
            <person name="Sun S."/>
            <person name="Heitman J."/>
            <person name="Bruck T."/>
            <person name="Nowrousian M."/>
        </authorList>
    </citation>
    <scope>NUCLEOTIDE SEQUENCE [LARGE SCALE GENOMIC DNA]</scope>
    <source>
        <strain evidence="4 5">IBC0246</strain>
    </source>
</reference>
<dbReference type="EMBL" id="KQ087182">
    <property type="protein sequence ID" value="KLT45302.1"/>
    <property type="molecule type" value="Genomic_DNA"/>
</dbReference>
<evidence type="ECO:0000256" key="2">
    <source>
        <dbReference type="ARBA" id="ARBA00023315"/>
    </source>
</evidence>
<dbReference type="SUPFAM" id="SSF55729">
    <property type="entry name" value="Acyl-CoA N-acyltransferases (Nat)"/>
    <property type="match status" value="1"/>
</dbReference>
<keyword evidence="5" id="KW-1185">Reference proteome</keyword>
<dbReference type="PANTHER" id="PTHR43877">
    <property type="entry name" value="AMINOALKYLPHOSPHONATE N-ACETYLTRANSFERASE-RELATED-RELATED"/>
    <property type="match status" value="1"/>
</dbReference>
<dbReference type="Proteomes" id="UP000053611">
    <property type="component" value="Unassembled WGS sequence"/>
</dbReference>
<protein>
    <submittedName>
        <fullName evidence="4">Acetyltransferase</fullName>
    </submittedName>
</protein>
<evidence type="ECO:0000313" key="5">
    <source>
        <dbReference type="Proteomes" id="UP000053611"/>
    </source>
</evidence>
<evidence type="ECO:0000313" key="4">
    <source>
        <dbReference type="EMBL" id="KLT45302.1"/>
    </source>
</evidence>
<dbReference type="PANTHER" id="PTHR43877:SF2">
    <property type="entry name" value="AMINOALKYLPHOSPHONATE N-ACETYLTRANSFERASE-RELATED"/>
    <property type="match status" value="1"/>
</dbReference>
<feature type="domain" description="N-acetyltransferase" evidence="3">
    <location>
        <begin position="2"/>
        <end position="161"/>
    </location>
</feature>
<dbReference type="InterPro" id="IPR016181">
    <property type="entry name" value="Acyl_CoA_acyltransferase"/>
</dbReference>
<dbReference type="Pfam" id="PF00583">
    <property type="entry name" value="Acetyltransf_1"/>
    <property type="match status" value="1"/>
</dbReference>
<keyword evidence="2" id="KW-0012">Acyltransferase</keyword>
<dbReference type="OrthoDB" id="41532at2759"/>
<dbReference type="InterPro" id="IPR000182">
    <property type="entry name" value="GNAT_dom"/>
</dbReference>
<accession>A0A0J0XW39</accession>
<dbReference type="Gene3D" id="3.40.630.30">
    <property type="match status" value="1"/>
</dbReference>
<name>A0A0J0XW39_9TREE</name>
<evidence type="ECO:0000256" key="1">
    <source>
        <dbReference type="ARBA" id="ARBA00022679"/>
    </source>
</evidence>
<organism evidence="4 5">
    <name type="scientific">Cutaneotrichosporon oleaginosum</name>
    <dbReference type="NCBI Taxonomy" id="879819"/>
    <lineage>
        <taxon>Eukaryota</taxon>
        <taxon>Fungi</taxon>
        <taxon>Dikarya</taxon>
        <taxon>Basidiomycota</taxon>
        <taxon>Agaricomycotina</taxon>
        <taxon>Tremellomycetes</taxon>
        <taxon>Trichosporonales</taxon>
        <taxon>Trichosporonaceae</taxon>
        <taxon>Cutaneotrichosporon</taxon>
    </lineage>
</organism>
<evidence type="ECO:0000259" key="3">
    <source>
        <dbReference type="PROSITE" id="PS51186"/>
    </source>
</evidence>
<keyword evidence="1 4" id="KW-0808">Transferase</keyword>
<dbReference type="RefSeq" id="XP_018281793.1">
    <property type="nucleotide sequence ID" value="XM_018422107.1"/>
</dbReference>
<dbReference type="PROSITE" id="PS51186">
    <property type="entry name" value="GNAT"/>
    <property type="match status" value="1"/>
</dbReference>
<dbReference type="CDD" id="cd04301">
    <property type="entry name" value="NAT_SF"/>
    <property type="match status" value="1"/>
</dbReference>
<dbReference type="InterPro" id="IPR050832">
    <property type="entry name" value="Bact_Acetyltransf"/>
</dbReference>
<dbReference type="PIRSF" id="PIRSF028520">
    <property type="entry name" value="UCP028520"/>
    <property type="match status" value="1"/>
</dbReference>
<dbReference type="AlphaFoldDB" id="A0A0J0XW39"/>
<gene>
    <name evidence="4" type="ORF">CC85DRAFT_282789</name>
</gene>
<dbReference type="InterPro" id="IPR016890">
    <property type="entry name" value="UCP028520"/>
</dbReference>
<proteinExistence type="predicted"/>
<dbReference type="GO" id="GO:0016747">
    <property type="term" value="F:acyltransferase activity, transferring groups other than amino-acyl groups"/>
    <property type="evidence" value="ECO:0007669"/>
    <property type="project" value="InterPro"/>
</dbReference>